<dbReference type="SUPFAM" id="SSF56801">
    <property type="entry name" value="Acetyl-CoA synthetase-like"/>
    <property type="match status" value="1"/>
</dbReference>
<feature type="domain" description="AMP-dependent synthetase/ligase" evidence="4">
    <location>
        <begin position="27"/>
        <end position="418"/>
    </location>
</feature>
<dbReference type="EMBL" id="JAXIVS010000008">
    <property type="protein sequence ID" value="MDY7229513.1"/>
    <property type="molecule type" value="Genomic_DNA"/>
</dbReference>
<dbReference type="InterPro" id="IPR001242">
    <property type="entry name" value="Condensation_dom"/>
</dbReference>
<protein>
    <submittedName>
        <fullName evidence="6">AMP-binding protein</fullName>
    </submittedName>
</protein>
<evidence type="ECO:0000259" key="4">
    <source>
        <dbReference type="Pfam" id="PF00501"/>
    </source>
</evidence>
<feature type="domain" description="Condensation" evidence="5">
    <location>
        <begin position="651"/>
        <end position="955"/>
    </location>
</feature>
<name>A0ABU5H9L4_9BACT</name>
<dbReference type="InterPro" id="IPR040097">
    <property type="entry name" value="FAAL/FAAC"/>
</dbReference>
<keyword evidence="2" id="KW-0436">Ligase</keyword>
<gene>
    <name evidence="6" type="ORF">SYV04_24180</name>
</gene>
<dbReference type="Pfam" id="PF00501">
    <property type="entry name" value="AMP-binding"/>
    <property type="match status" value="1"/>
</dbReference>
<dbReference type="Proteomes" id="UP001291309">
    <property type="component" value="Unassembled WGS sequence"/>
</dbReference>
<dbReference type="Gene3D" id="3.40.50.12780">
    <property type="entry name" value="N-terminal domain of ligase-like"/>
    <property type="match status" value="1"/>
</dbReference>
<evidence type="ECO:0000256" key="3">
    <source>
        <dbReference type="SAM" id="MobiDB-lite"/>
    </source>
</evidence>
<dbReference type="SUPFAM" id="SSF52777">
    <property type="entry name" value="CoA-dependent acyltransferases"/>
    <property type="match status" value="2"/>
</dbReference>
<dbReference type="InterPro" id="IPR023213">
    <property type="entry name" value="CAT-like_dom_sf"/>
</dbReference>
<feature type="region of interest" description="Disordered" evidence="3">
    <location>
        <begin position="1055"/>
        <end position="1074"/>
    </location>
</feature>
<dbReference type="PANTHER" id="PTHR22754:SF32">
    <property type="entry name" value="DISCO-INTERACTING PROTEIN 2"/>
    <property type="match status" value="1"/>
</dbReference>
<dbReference type="Gene3D" id="3.30.300.30">
    <property type="match status" value="1"/>
</dbReference>
<evidence type="ECO:0000313" key="7">
    <source>
        <dbReference type="Proteomes" id="UP001291309"/>
    </source>
</evidence>
<comment type="similarity">
    <text evidence="1">Belongs to the ATP-dependent AMP-binding enzyme family.</text>
</comment>
<accession>A0ABU5H9L4</accession>
<evidence type="ECO:0000313" key="6">
    <source>
        <dbReference type="EMBL" id="MDY7229513.1"/>
    </source>
</evidence>
<dbReference type="InterPro" id="IPR000873">
    <property type="entry name" value="AMP-dep_synth/lig_dom"/>
</dbReference>
<dbReference type="Gene3D" id="3.30.559.30">
    <property type="entry name" value="Nonribosomal peptide synthetase, condensation domain"/>
    <property type="match status" value="1"/>
</dbReference>
<keyword evidence="7" id="KW-1185">Reference proteome</keyword>
<dbReference type="InterPro" id="IPR042099">
    <property type="entry name" value="ANL_N_sf"/>
</dbReference>
<reference evidence="6 7" key="1">
    <citation type="submission" date="2023-12" db="EMBL/GenBank/DDBJ databases">
        <title>the genome sequence of Hyalangium sp. s54d21.</title>
        <authorList>
            <person name="Zhang X."/>
        </authorList>
    </citation>
    <scope>NUCLEOTIDE SEQUENCE [LARGE SCALE GENOMIC DNA]</scope>
    <source>
        <strain evidence="7">s54d21</strain>
    </source>
</reference>
<evidence type="ECO:0000256" key="2">
    <source>
        <dbReference type="ARBA" id="ARBA00022598"/>
    </source>
</evidence>
<proteinExistence type="inferred from homology"/>
<dbReference type="Gene3D" id="3.30.559.10">
    <property type="entry name" value="Chloramphenicol acetyltransferase-like domain"/>
    <property type="match status" value="1"/>
</dbReference>
<dbReference type="Pfam" id="PF00668">
    <property type="entry name" value="Condensation"/>
    <property type="match status" value="1"/>
</dbReference>
<dbReference type="RefSeq" id="WP_321548234.1">
    <property type="nucleotide sequence ID" value="NZ_JAXIVS010000008.1"/>
</dbReference>
<dbReference type="InterPro" id="IPR045851">
    <property type="entry name" value="AMP-bd_C_sf"/>
</dbReference>
<comment type="caution">
    <text evidence="6">The sequence shown here is derived from an EMBL/GenBank/DDBJ whole genome shotgun (WGS) entry which is preliminary data.</text>
</comment>
<evidence type="ECO:0000256" key="1">
    <source>
        <dbReference type="ARBA" id="ARBA00006432"/>
    </source>
</evidence>
<organism evidence="6 7">
    <name type="scientific">Hyalangium rubrum</name>
    <dbReference type="NCBI Taxonomy" id="3103134"/>
    <lineage>
        <taxon>Bacteria</taxon>
        <taxon>Pseudomonadati</taxon>
        <taxon>Myxococcota</taxon>
        <taxon>Myxococcia</taxon>
        <taxon>Myxococcales</taxon>
        <taxon>Cystobacterineae</taxon>
        <taxon>Archangiaceae</taxon>
        <taxon>Hyalangium</taxon>
    </lineage>
</organism>
<evidence type="ECO:0000259" key="5">
    <source>
        <dbReference type="Pfam" id="PF00668"/>
    </source>
</evidence>
<dbReference type="PANTHER" id="PTHR22754">
    <property type="entry name" value="DISCO-INTERACTING PROTEIN 2 DIP2 -RELATED"/>
    <property type="match status" value="1"/>
</dbReference>
<dbReference type="CDD" id="cd05931">
    <property type="entry name" value="FAAL"/>
    <property type="match status" value="1"/>
</dbReference>
<sequence>MKEHAHTASGGPRPVVKEARTFADVLRRRAAELGPAPAFTFLGTEGTGSGDVTLTYAEVDRRARAIALELETRGLSGQRVLIVLPPGPTYLASLFGCFYAGAIAVPVPSPLFEGQRQGAGLLAAIAQDSGAAAALVGGEPPALAGHIELIAAESIVPRAMPLDWMPQLPDSRSLALLQYTAGNNGTPKGVRVTHANLLDNAEGLRRGFGHCATDKILLWLPTHQGLGLIEGVLQPLYAGISSVLMQPQAFFERPVRWLEAMSAHGATISGAPDFAYELCVRTVTENERSRLDLSRWRIAFSSGEQVRAETLERFSAHFGPRGFQQRAFRPVYGLAECTYLVAGGKSEGGPTLRGVAVDALAQQRITERPGAATKLVSCGPASTSVQVLIVNPSTRAPRGDQEIGEVWLSGLSVADGYWGRVATTEEAFRGRLASSASGTRAFLRTGDLGACVGGDLYLTGRVRDVVIWEGMDLRLHDLEFDAAASHPAVVPGSCAAFALKPLRDEQLTLVAEVFPPEGPTLTPADEQARLREITRAIRRNVGQRHGVMLAEICLARAFSLPRSSTGHVSRSAVRTAHLASEYPLLLSDRAHESSEKDTKADVSPVAVPAPVPSVPLAEKLPAPAQVPLTPSMYAVHDPARALQNRMGASRVFELPEGTEAFHLAEALHAVWSAHETLRLRYARKADAGDWAALITPDKVPVPLTRLELASRQDEESWAEVESTARRLGAEVGQCAGPLATFVFCDRGQRKAPWLLAVCHPALMDESSWRILATDLADACEQARLRGRVRLAPQSGSLTQWVQHLVSEAELPRLASEARVHWLARSSTLPPEPSPVANAAETPAPGALAEVNAAALQRTSTLFDVSREALLLAACALAYGTYTRRSAVQIRLEQSARVTSRYQVDASRMLGNLQYVFPVLLPIEPEALPAELARHTHVELSNAPLGGLAYEALRAYGADRSLADALLALPAPDFSMRLEDEGAPSSRGTLRTLAMFNDGPWPGEGSLPLRVEARLSAERVQLLWHGTTSDGSLLSALAKLTEQTLRTLCAHADNTRATTATGRGPARVPTAQRSR</sequence>